<protein>
    <submittedName>
        <fullName evidence="1">Uncharacterized protein</fullName>
    </submittedName>
</protein>
<dbReference type="EMBL" id="VSSQ01100768">
    <property type="protein sequence ID" value="MPN42789.1"/>
    <property type="molecule type" value="Genomic_DNA"/>
</dbReference>
<organism evidence="1">
    <name type="scientific">bioreactor metagenome</name>
    <dbReference type="NCBI Taxonomy" id="1076179"/>
    <lineage>
        <taxon>unclassified sequences</taxon>
        <taxon>metagenomes</taxon>
        <taxon>ecological metagenomes</taxon>
    </lineage>
</organism>
<evidence type="ECO:0000313" key="1">
    <source>
        <dbReference type="EMBL" id="MPN42789.1"/>
    </source>
</evidence>
<reference evidence="1" key="1">
    <citation type="submission" date="2019-08" db="EMBL/GenBank/DDBJ databases">
        <authorList>
            <person name="Kucharzyk K."/>
            <person name="Murdoch R.W."/>
            <person name="Higgins S."/>
            <person name="Loffler F."/>
        </authorList>
    </citation>
    <scope>NUCLEOTIDE SEQUENCE</scope>
</reference>
<accession>A0A645HX75</accession>
<dbReference type="AlphaFoldDB" id="A0A645HX75"/>
<comment type="caution">
    <text evidence="1">The sequence shown here is derived from an EMBL/GenBank/DDBJ whole genome shotgun (WGS) entry which is preliminary data.</text>
</comment>
<proteinExistence type="predicted"/>
<name>A0A645HX75_9ZZZZ</name>
<gene>
    <name evidence="1" type="ORF">SDC9_190347</name>
</gene>
<sequence>MGCDLLAVRFQNNIARENTRQISRFSFDDALNQRTGWNAGRFGHVRRHGAHRNADAGTFDISLRDQHLHDLLHLIDRKRKTNSLCADGISHRIISGGNGLCTVDANDFALHIDQRAAAVAKVDCGVCLKIGVRIIIDGHFALVCADNAVGNRIGQFVR</sequence>